<evidence type="ECO:0000313" key="2">
    <source>
        <dbReference type="Proteomes" id="UP000007127"/>
    </source>
</evidence>
<geneLocation type="plasmid" evidence="2"/>
<evidence type="ECO:0000313" key="1">
    <source>
        <dbReference type="EMBL" id="AJD54391.1"/>
    </source>
</evidence>
<accession>A0AB72UIU1</accession>
<sequence>MGRAGLQGEAVLIWLHPQHQQLSQASLNMLVLTCVVANRYIHTVSDASRTLLSDLARHQAVAERLIGTSRPEILGEAILRLNKEAHDKRHELLDGLRLLWTGKLFRRGKDIAPEMVSWMAFDPGGPFGGHEPERWKPLYHRLAKEQ</sequence>
<dbReference type="AlphaFoldDB" id="A0AB72UIU1"/>
<keyword evidence="1" id="KW-0614">Plasmid</keyword>
<gene>
    <name evidence="1" type="ORF">TH3_21593</name>
</gene>
<dbReference type="KEGG" id="txi:TH3_21593"/>
<dbReference type="Proteomes" id="UP000007127">
    <property type="component" value="Plasmid"/>
</dbReference>
<reference evidence="1 2" key="1">
    <citation type="journal article" date="2012" name="J. Bacteriol.">
        <title>Genome sequence of Thalassospira xiamenensis type strain M-5.</title>
        <authorList>
            <person name="Lai Q."/>
            <person name="Shao Z."/>
        </authorList>
    </citation>
    <scope>NUCLEOTIDE SEQUENCE [LARGE SCALE GENOMIC DNA]</scope>
    <source>
        <strain evidence="1 2">M-5</strain>
    </source>
</reference>
<dbReference type="EMBL" id="CP004389">
    <property type="protein sequence ID" value="AJD54391.1"/>
    <property type="molecule type" value="Genomic_DNA"/>
</dbReference>
<name>A0AB72UIU1_9PROT</name>
<organism evidence="1 2">
    <name type="scientific">Thalassospira xiamenensis M-5 = DSM 17429</name>
    <dbReference type="NCBI Taxonomy" id="1123366"/>
    <lineage>
        <taxon>Bacteria</taxon>
        <taxon>Pseudomonadati</taxon>
        <taxon>Pseudomonadota</taxon>
        <taxon>Alphaproteobacteria</taxon>
        <taxon>Rhodospirillales</taxon>
        <taxon>Thalassospiraceae</taxon>
        <taxon>Thalassospira</taxon>
    </lineage>
</organism>
<proteinExistence type="predicted"/>
<protein>
    <submittedName>
        <fullName evidence="1">Uncharacterized protein</fullName>
    </submittedName>
</protein>